<dbReference type="Proteomes" id="UP000694888">
    <property type="component" value="Unplaced"/>
</dbReference>
<proteinExistence type="predicted"/>
<evidence type="ECO:0000313" key="1">
    <source>
        <dbReference type="Proteomes" id="UP000694888"/>
    </source>
</evidence>
<organism evidence="1 2">
    <name type="scientific">Aplysia californica</name>
    <name type="common">California sea hare</name>
    <dbReference type="NCBI Taxonomy" id="6500"/>
    <lineage>
        <taxon>Eukaryota</taxon>
        <taxon>Metazoa</taxon>
        <taxon>Spiralia</taxon>
        <taxon>Lophotrochozoa</taxon>
        <taxon>Mollusca</taxon>
        <taxon>Gastropoda</taxon>
        <taxon>Heterobranchia</taxon>
        <taxon>Euthyneura</taxon>
        <taxon>Tectipleura</taxon>
        <taxon>Aplysiida</taxon>
        <taxon>Aplysioidea</taxon>
        <taxon>Aplysiidae</taxon>
        <taxon>Aplysia</taxon>
    </lineage>
</organism>
<name>A0ABM1AAI7_APLCA</name>
<keyword evidence="1" id="KW-1185">Reference proteome</keyword>
<accession>A0ABM1AAI7</accession>
<dbReference type="GeneID" id="106013281"/>
<dbReference type="RefSeq" id="XP_012943996.1">
    <property type="nucleotide sequence ID" value="XM_013088542.1"/>
</dbReference>
<protein>
    <submittedName>
        <fullName evidence="2">Uncharacterized protein LOC106013281</fullName>
    </submittedName>
</protein>
<feature type="non-terminal residue" evidence="2">
    <location>
        <position position="100"/>
    </location>
</feature>
<reference evidence="2" key="1">
    <citation type="submission" date="2025-08" db="UniProtKB">
        <authorList>
            <consortium name="RefSeq"/>
        </authorList>
    </citation>
    <scope>IDENTIFICATION</scope>
</reference>
<evidence type="ECO:0000313" key="2">
    <source>
        <dbReference type="RefSeq" id="XP_012943996.1"/>
    </source>
</evidence>
<sequence length="100" mass="11492">MGLQDQTIHCSCRPAHNCFTYPMWWDRSHFATPPRTLQEARSRPDFSRFRASATECYSFDPCPKSRRELQHPADQVTWYGREGAGLPIISRVPAPVNLGQ</sequence>
<gene>
    <name evidence="2" type="primary">LOC106013281</name>
</gene>